<organism evidence="1 2">
    <name type="scientific">Methanocaldococcus bathoardescens</name>
    <dbReference type="NCBI Taxonomy" id="1301915"/>
    <lineage>
        <taxon>Archaea</taxon>
        <taxon>Methanobacteriati</taxon>
        <taxon>Methanobacteriota</taxon>
        <taxon>Methanomada group</taxon>
        <taxon>Methanococci</taxon>
        <taxon>Methanococcales</taxon>
        <taxon>Methanocaldococcaceae</taxon>
        <taxon>Methanocaldococcus</taxon>
    </lineage>
</organism>
<gene>
    <name evidence="1" type="ORF">JH146_0790</name>
</gene>
<reference evidence="1 2" key="1">
    <citation type="journal article" date="2015" name="Int. J. Syst. Evol. Microbiol.">
        <title>M ethanocaldococcus bathoardescens sp. nov., a hyperthermophilic methanogen isolated from a volcanically active deep-sea hydrothermal vent.</title>
        <authorList>
            <person name="Stewart L.C."/>
            <person name="Jung J.H."/>
            <person name="Kim Y.T."/>
            <person name="Kwon S.W."/>
            <person name="Park C.S."/>
            <person name="Holden J.F."/>
        </authorList>
    </citation>
    <scope>NUCLEOTIDE SEQUENCE [LARGE SCALE GENOMIC DNA]</scope>
    <source>
        <strain evidence="1 2">JH146</strain>
    </source>
</reference>
<dbReference type="AlphaFoldDB" id="A0A076LBV6"/>
<evidence type="ECO:0000313" key="1">
    <source>
        <dbReference type="EMBL" id="AIJ05636.1"/>
    </source>
</evidence>
<sequence length="188" mass="21786">MSGRELIDLLEKLTSHDLDSEKIDGIIEYLLDFAEIDVKVSKDKMGLSISKLDTKEIVNKFSIDENEIALYIKKGMDVIGKSLKEMVINNKNPENELEKKIFNKFDVENLRLKALFKREYVMPVLDDFKVYKTSRVINGKSIKHYILKIDYDDSKTLGFELTEKDLRKIYDVIKKVLEGENDGSNRSV</sequence>
<evidence type="ECO:0000313" key="2">
    <source>
        <dbReference type="Proteomes" id="UP000028781"/>
    </source>
</evidence>
<dbReference type="GeneID" id="24891394"/>
<proteinExistence type="predicted"/>
<keyword evidence="2" id="KW-1185">Reference proteome</keyword>
<dbReference type="HOGENOM" id="CLU_1393639_0_0_2"/>
<dbReference type="KEGG" id="mjh:JH146_0790"/>
<name>A0A076LBV6_9EURY</name>
<dbReference type="STRING" id="1301915.JH146_0790"/>
<protein>
    <submittedName>
        <fullName evidence="1">Uncharacterized protein</fullName>
    </submittedName>
</protein>
<accession>A0A076LBV6</accession>
<dbReference type="Proteomes" id="UP000028781">
    <property type="component" value="Chromosome"/>
</dbReference>
<dbReference type="EMBL" id="CP009149">
    <property type="protein sequence ID" value="AIJ05636.1"/>
    <property type="molecule type" value="Genomic_DNA"/>
</dbReference>
<dbReference type="RefSeq" id="WP_048201797.1">
    <property type="nucleotide sequence ID" value="NZ_CP009149.1"/>
</dbReference>